<dbReference type="RefSeq" id="WP_244824300.1">
    <property type="nucleotide sequence ID" value="NZ_CP112998.1"/>
</dbReference>
<gene>
    <name evidence="2" type="ORF">ON006_09745</name>
</gene>
<feature type="transmembrane region" description="Helical" evidence="1">
    <location>
        <begin position="121"/>
        <end position="139"/>
    </location>
</feature>
<feature type="transmembrane region" description="Helical" evidence="1">
    <location>
        <begin position="151"/>
        <end position="168"/>
    </location>
</feature>
<sequence>MLNRYSNTTRSVIITIFTFLVVTLSRLYYVGHFAVPLPYWDQWDAEGDFLLRPWIQGTLKLRDLWQPHNEHRIFPTRVLSLIIFEVTGAWNNLTEARFNILLAAAIPALLVWILCRRGELFGIRLLLLVVVIAQFALPFSFENLLIGFQSQFYFLILFTLTSLCLATFRPFHLSTILLVLLLSVLSVLTMASGLLTSLAAACVYLLNWFSNSQKLTAKTLIISILLVSITIGGYLILPQIAANQVYRARNLSDLMSAAGYILSWPIVGTSLPAIVFWLPACIVIPMLMFRKKLTHIDILMAGCFLWSLSQGLAIAYGRGQELTEVASRYTELFSLGLIGNAWFVIRLFEILSNRWFQITLPIYFSVFLYGHITHYSSDMHDIRRNYRLSLMQTANVSMYLQTKDKSFLQKPKWQTPYPDPIRLQHLLDDPTLLKILPTLTSDNKKTASE</sequence>
<feature type="transmembrane region" description="Helical" evidence="1">
    <location>
        <begin position="175"/>
        <end position="206"/>
    </location>
</feature>
<dbReference type="KEGG" id="dpf:ON006_09745"/>
<name>A0A9E8NCQ7_9BACT</name>
<keyword evidence="3" id="KW-1185">Reference proteome</keyword>
<feature type="transmembrane region" description="Helical" evidence="1">
    <location>
        <begin position="257"/>
        <end position="278"/>
    </location>
</feature>
<evidence type="ECO:0000313" key="3">
    <source>
        <dbReference type="Proteomes" id="UP001164653"/>
    </source>
</evidence>
<evidence type="ECO:0000256" key="1">
    <source>
        <dbReference type="SAM" id="Phobius"/>
    </source>
</evidence>
<keyword evidence="1" id="KW-0472">Membrane</keyword>
<feature type="transmembrane region" description="Helical" evidence="1">
    <location>
        <begin position="298"/>
        <end position="317"/>
    </location>
</feature>
<evidence type="ECO:0000313" key="2">
    <source>
        <dbReference type="EMBL" id="WAC14225.1"/>
    </source>
</evidence>
<feature type="transmembrane region" description="Helical" evidence="1">
    <location>
        <begin position="218"/>
        <end position="237"/>
    </location>
</feature>
<dbReference type="AlphaFoldDB" id="A0A9E8NCQ7"/>
<organism evidence="2 3">
    <name type="scientific">Dyadobacter pollutisoli</name>
    <dbReference type="NCBI Taxonomy" id="2910158"/>
    <lineage>
        <taxon>Bacteria</taxon>
        <taxon>Pseudomonadati</taxon>
        <taxon>Bacteroidota</taxon>
        <taxon>Cytophagia</taxon>
        <taxon>Cytophagales</taxon>
        <taxon>Spirosomataceae</taxon>
        <taxon>Dyadobacter</taxon>
    </lineage>
</organism>
<dbReference type="Proteomes" id="UP001164653">
    <property type="component" value="Chromosome"/>
</dbReference>
<keyword evidence="1" id="KW-1133">Transmembrane helix</keyword>
<feature type="transmembrane region" description="Helical" evidence="1">
    <location>
        <begin position="329"/>
        <end position="348"/>
    </location>
</feature>
<feature type="transmembrane region" description="Helical" evidence="1">
    <location>
        <begin position="354"/>
        <end position="375"/>
    </location>
</feature>
<dbReference type="EMBL" id="CP112998">
    <property type="protein sequence ID" value="WAC14225.1"/>
    <property type="molecule type" value="Genomic_DNA"/>
</dbReference>
<reference evidence="2" key="1">
    <citation type="submission" date="2022-11" db="EMBL/GenBank/DDBJ databases">
        <title>Dyadobacter pollutisoli sp. nov., isolated from plastic dumped soil.</title>
        <authorList>
            <person name="Kim J.M."/>
            <person name="Kim K.R."/>
            <person name="Lee J.K."/>
            <person name="Hao L."/>
            <person name="Jeon C.O."/>
        </authorList>
    </citation>
    <scope>NUCLEOTIDE SEQUENCE</scope>
    <source>
        <strain evidence="2">U1</strain>
    </source>
</reference>
<proteinExistence type="predicted"/>
<feature type="transmembrane region" description="Helical" evidence="1">
    <location>
        <begin position="96"/>
        <end position="114"/>
    </location>
</feature>
<protein>
    <submittedName>
        <fullName evidence="2">Uncharacterized protein</fullName>
    </submittedName>
</protein>
<feature type="transmembrane region" description="Helical" evidence="1">
    <location>
        <begin position="12"/>
        <end position="31"/>
    </location>
</feature>
<keyword evidence="1" id="KW-0812">Transmembrane</keyword>
<accession>A0A9E8NCQ7</accession>